<organism evidence="2 3">
    <name type="scientific">Paragonimus westermani</name>
    <dbReference type="NCBI Taxonomy" id="34504"/>
    <lineage>
        <taxon>Eukaryota</taxon>
        <taxon>Metazoa</taxon>
        <taxon>Spiralia</taxon>
        <taxon>Lophotrochozoa</taxon>
        <taxon>Platyhelminthes</taxon>
        <taxon>Trematoda</taxon>
        <taxon>Digenea</taxon>
        <taxon>Plagiorchiida</taxon>
        <taxon>Troglotremata</taxon>
        <taxon>Troglotrematidae</taxon>
        <taxon>Paragonimus</taxon>
    </lineage>
</organism>
<accession>A0A8T0D0M5</accession>
<name>A0A8T0D0M5_9TREM</name>
<proteinExistence type="predicted"/>
<dbReference type="Proteomes" id="UP000699462">
    <property type="component" value="Unassembled WGS sequence"/>
</dbReference>
<reference evidence="2 3" key="1">
    <citation type="submission" date="2019-07" db="EMBL/GenBank/DDBJ databases">
        <title>Annotation for the trematode Paragonimus westermani.</title>
        <authorList>
            <person name="Choi Y.-J."/>
        </authorList>
    </citation>
    <scope>NUCLEOTIDE SEQUENCE [LARGE SCALE GENOMIC DNA]</scope>
    <source>
        <strain evidence="2">180907_Pwestermani</strain>
    </source>
</reference>
<gene>
    <name evidence="2" type="ORF">P879_10210</name>
</gene>
<evidence type="ECO:0000313" key="3">
    <source>
        <dbReference type="Proteomes" id="UP000699462"/>
    </source>
</evidence>
<dbReference type="OrthoDB" id="6273535at2759"/>
<keyword evidence="3" id="KW-1185">Reference proteome</keyword>
<sequence length="289" mass="33092">MANITRYIHCSRPTLLHRFPEVVQSCFTPLSSCKTATLKQPDSIVSRKYFNVIKRYRKVLQDLFQSETLAEGSSMLQITEIKPGDIPGHFDVICSLPCCTAPNSDAQSETTSLALKLECGVNSHATELRSRFCHYRKMQKFPSFRFLIQAESNPISHLHDPETEPESPHPSICTSSTDDQSVRESDFLSDFVMPTNAYGLPRDQLLQKIRSASKKLDHCNWDETGPGRIRSSDSRASADWARLWKQRQDWRMVARRDRRRIRQNAGLYRLTMGHNGVLDIVDEDDSMQN</sequence>
<evidence type="ECO:0000256" key="1">
    <source>
        <dbReference type="SAM" id="MobiDB-lite"/>
    </source>
</evidence>
<evidence type="ECO:0000313" key="2">
    <source>
        <dbReference type="EMBL" id="KAF8561026.1"/>
    </source>
</evidence>
<dbReference type="AlphaFoldDB" id="A0A8T0D0M5"/>
<protein>
    <submittedName>
        <fullName evidence="2">Uncharacterized protein</fullName>
    </submittedName>
</protein>
<dbReference type="EMBL" id="JTDF01022051">
    <property type="protein sequence ID" value="KAF8561026.1"/>
    <property type="molecule type" value="Genomic_DNA"/>
</dbReference>
<feature type="region of interest" description="Disordered" evidence="1">
    <location>
        <begin position="156"/>
        <end position="178"/>
    </location>
</feature>
<comment type="caution">
    <text evidence="2">The sequence shown here is derived from an EMBL/GenBank/DDBJ whole genome shotgun (WGS) entry which is preliminary data.</text>
</comment>